<proteinExistence type="predicted"/>
<keyword evidence="2" id="KW-1185">Reference proteome</keyword>
<evidence type="ECO:0000313" key="2">
    <source>
        <dbReference type="Proteomes" id="UP000604661"/>
    </source>
</evidence>
<evidence type="ECO:0000313" key="1">
    <source>
        <dbReference type="EMBL" id="MBD2564088.1"/>
    </source>
</evidence>
<organism evidence="1 2">
    <name type="scientific">Nostoc linckia FACHB-391</name>
    <dbReference type="NCBI Taxonomy" id="2692906"/>
    <lineage>
        <taxon>Bacteria</taxon>
        <taxon>Bacillati</taxon>
        <taxon>Cyanobacteriota</taxon>
        <taxon>Cyanophyceae</taxon>
        <taxon>Nostocales</taxon>
        <taxon>Nostocaceae</taxon>
        <taxon>Nostoc</taxon>
    </lineage>
</organism>
<dbReference type="Proteomes" id="UP000604661">
    <property type="component" value="Unassembled WGS sequence"/>
</dbReference>
<comment type="caution">
    <text evidence="1">The sequence shown here is derived from an EMBL/GenBank/DDBJ whole genome shotgun (WGS) entry which is preliminary data.</text>
</comment>
<name>A0ABR8F1P4_NOSLI</name>
<dbReference type="Gene3D" id="2.40.160.50">
    <property type="entry name" value="membrane protein fhac: a member of the omp85/tpsb transporter family"/>
    <property type="match status" value="1"/>
</dbReference>
<dbReference type="EMBL" id="JACJTE010000042">
    <property type="protein sequence ID" value="MBD2564088.1"/>
    <property type="molecule type" value="Genomic_DNA"/>
</dbReference>
<accession>A0ABR8F1P4</accession>
<gene>
    <name evidence="1" type="ORF">H6G95_26495</name>
</gene>
<dbReference type="RefSeq" id="WP_190898257.1">
    <property type="nucleotide sequence ID" value="NZ_JACJTE010000042.1"/>
</dbReference>
<sequence>MLQIPAAIASAEVQLSILRAGGTLQMIPFADFRFGWNAGTENPDSNMLASVGLGLQWRGGENFSARLDWGIPLIEVNSDGRTWQENGVLFSLQYNAF</sequence>
<reference evidence="1 2" key="1">
    <citation type="journal article" date="2020" name="ISME J.">
        <title>Comparative genomics reveals insights into cyanobacterial evolution and habitat adaptation.</title>
        <authorList>
            <person name="Chen M.Y."/>
            <person name="Teng W.K."/>
            <person name="Zhao L."/>
            <person name="Hu C.X."/>
            <person name="Zhou Y.K."/>
            <person name="Han B.P."/>
            <person name="Song L.R."/>
            <person name="Shu W.S."/>
        </authorList>
    </citation>
    <scope>NUCLEOTIDE SEQUENCE [LARGE SCALE GENOMIC DNA]</scope>
    <source>
        <strain evidence="1 2">FACHB-391</strain>
    </source>
</reference>
<protein>
    <submittedName>
        <fullName evidence="1">BamA/TamA family outer membrane protein</fullName>
    </submittedName>
</protein>